<evidence type="ECO:0000256" key="2">
    <source>
        <dbReference type="PIRSR" id="PIRSR601310-3"/>
    </source>
</evidence>
<reference evidence="5 6" key="1">
    <citation type="submission" date="2015-06" db="EMBL/GenBank/DDBJ databases">
        <title>New insights into the roles of widespread benthic archaea in carbon and nitrogen cycling.</title>
        <authorList>
            <person name="Lazar C.S."/>
            <person name="Baker B.J."/>
            <person name="Seitz K.W."/>
            <person name="Hyde A.S."/>
            <person name="Dick G.J."/>
            <person name="Hinrichs K.-U."/>
            <person name="Teske A.P."/>
        </authorList>
    </citation>
    <scope>NUCLEOTIDE SEQUENCE [LARGE SCALE GENOMIC DNA]</scope>
    <source>
        <strain evidence="5">SG8-32-1</strain>
    </source>
</reference>
<dbReference type="EMBL" id="LFWU01000022">
    <property type="protein sequence ID" value="KON33752.1"/>
    <property type="molecule type" value="Genomic_DNA"/>
</dbReference>
<evidence type="ECO:0000313" key="5">
    <source>
        <dbReference type="EMBL" id="KON33752.1"/>
    </source>
</evidence>
<accession>A0A0M0BYR9</accession>
<dbReference type="GO" id="GO:0009117">
    <property type="term" value="P:nucleotide metabolic process"/>
    <property type="evidence" value="ECO:0007669"/>
    <property type="project" value="TreeGrafter"/>
</dbReference>
<dbReference type="Proteomes" id="UP000037237">
    <property type="component" value="Unassembled WGS sequence"/>
</dbReference>
<dbReference type="AlphaFoldDB" id="A0A0M0BYR9"/>
<comment type="caution">
    <text evidence="5">The sequence shown here is derived from an EMBL/GenBank/DDBJ whole genome shotgun (WGS) entry which is preliminary data.</text>
</comment>
<feature type="short sequence motif" description="Histidine triad motif" evidence="2 3">
    <location>
        <begin position="99"/>
        <end position="103"/>
    </location>
</feature>
<evidence type="ECO:0000256" key="3">
    <source>
        <dbReference type="PROSITE-ProRule" id="PRU00464"/>
    </source>
</evidence>
<dbReference type="PROSITE" id="PS51084">
    <property type="entry name" value="HIT_2"/>
    <property type="match status" value="1"/>
</dbReference>
<dbReference type="Gene3D" id="3.30.428.10">
    <property type="entry name" value="HIT-like"/>
    <property type="match status" value="1"/>
</dbReference>
<dbReference type="InterPro" id="IPR039384">
    <property type="entry name" value="HINT"/>
</dbReference>
<proteinExistence type="predicted"/>
<evidence type="ECO:0000259" key="4">
    <source>
        <dbReference type="PROSITE" id="PS51084"/>
    </source>
</evidence>
<dbReference type="Pfam" id="PF01230">
    <property type="entry name" value="HIT"/>
    <property type="match status" value="1"/>
</dbReference>
<name>A0A0M0BYR9_9ARCH</name>
<organism evidence="5 6">
    <name type="scientific">miscellaneous Crenarchaeota group-1 archaeon SG8-32-1</name>
    <dbReference type="NCBI Taxonomy" id="1685124"/>
    <lineage>
        <taxon>Archaea</taxon>
        <taxon>Candidatus Bathyarchaeota</taxon>
        <taxon>MCG-1</taxon>
    </lineage>
</organism>
<feature type="domain" description="HIT" evidence="4">
    <location>
        <begin position="7"/>
        <end position="115"/>
    </location>
</feature>
<dbReference type="PANTHER" id="PTHR46648:SF1">
    <property type="entry name" value="ADENOSINE 5'-MONOPHOSPHORAMIDASE HNT1"/>
    <property type="match status" value="1"/>
</dbReference>
<gene>
    <name evidence="5" type="ORF">AC477_01215</name>
</gene>
<dbReference type="PRINTS" id="PR00332">
    <property type="entry name" value="HISTRIAD"/>
</dbReference>
<evidence type="ECO:0000256" key="1">
    <source>
        <dbReference type="PIRSR" id="PIRSR601310-1"/>
    </source>
</evidence>
<feature type="active site" description="Tele-AMP-histidine intermediate" evidence="1">
    <location>
        <position position="101"/>
    </location>
</feature>
<dbReference type="SUPFAM" id="SSF54197">
    <property type="entry name" value="HIT-like"/>
    <property type="match status" value="1"/>
</dbReference>
<dbReference type="GO" id="GO:0003824">
    <property type="term" value="F:catalytic activity"/>
    <property type="evidence" value="ECO:0007669"/>
    <property type="project" value="InterPro"/>
</dbReference>
<sequence>MLNETCPFCKIASGKAEGSIIYEDDTILAFMDLIPARVGHALVIPREHYENIYEIPEEVLAKVAIAVKRVSVALKKTFGMEGVKIIQLNGRTAGQVVFHIHFHVIPIVSSSGVEIGHFGRVKTRRSELDKTAQKIRENL</sequence>
<evidence type="ECO:0000313" key="6">
    <source>
        <dbReference type="Proteomes" id="UP000037237"/>
    </source>
</evidence>
<dbReference type="InterPro" id="IPR001310">
    <property type="entry name" value="Histidine_triad_HIT"/>
</dbReference>
<dbReference type="InterPro" id="IPR011146">
    <property type="entry name" value="HIT-like"/>
</dbReference>
<protein>
    <recommendedName>
        <fullName evidence="4">HIT domain-containing protein</fullName>
    </recommendedName>
</protein>
<dbReference type="CDD" id="cd01277">
    <property type="entry name" value="HINT_subgroup"/>
    <property type="match status" value="1"/>
</dbReference>
<dbReference type="InterPro" id="IPR036265">
    <property type="entry name" value="HIT-like_sf"/>
</dbReference>
<dbReference type="PANTHER" id="PTHR46648">
    <property type="entry name" value="HIT FAMILY PROTEIN 1"/>
    <property type="match status" value="1"/>
</dbReference>